<sequence>MRLHDLVEKINKSMAELDLITARVYIQENLQVLTENRSLLNSNARELLSFLSSVKDTPSQPLNRVQLATIQSVNAFASKFDVRGIKVTLKDHTDLFLRKDIHTYLNADARALLASMGAISKN</sequence>
<keyword evidence="2" id="KW-1185">Reference proteome</keyword>
<proteinExistence type="predicted"/>
<gene>
    <name evidence="1" type="ORF">ACFSCX_22435</name>
</gene>
<comment type="caution">
    <text evidence="1">The sequence shown here is derived from an EMBL/GenBank/DDBJ whole genome shotgun (WGS) entry which is preliminary data.</text>
</comment>
<organism evidence="1 2">
    <name type="scientific">Bacillus salitolerans</name>
    <dbReference type="NCBI Taxonomy" id="1437434"/>
    <lineage>
        <taxon>Bacteria</taxon>
        <taxon>Bacillati</taxon>
        <taxon>Bacillota</taxon>
        <taxon>Bacilli</taxon>
        <taxon>Bacillales</taxon>
        <taxon>Bacillaceae</taxon>
        <taxon>Bacillus</taxon>
    </lineage>
</organism>
<accession>A0ABW4LXU2</accession>
<name>A0ABW4LXU2_9BACI</name>
<dbReference type="EMBL" id="JBHUEM010000054">
    <property type="protein sequence ID" value="MFD1739242.1"/>
    <property type="molecule type" value="Genomic_DNA"/>
</dbReference>
<protein>
    <submittedName>
        <fullName evidence="1">Uncharacterized protein</fullName>
    </submittedName>
</protein>
<dbReference type="Proteomes" id="UP001597214">
    <property type="component" value="Unassembled WGS sequence"/>
</dbReference>
<dbReference type="RefSeq" id="WP_377930473.1">
    <property type="nucleotide sequence ID" value="NZ_JBHUEM010000054.1"/>
</dbReference>
<evidence type="ECO:0000313" key="1">
    <source>
        <dbReference type="EMBL" id="MFD1739242.1"/>
    </source>
</evidence>
<evidence type="ECO:0000313" key="2">
    <source>
        <dbReference type="Proteomes" id="UP001597214"/>
    </source>
</evidence>
<reference evidence="2" key="1">
    <citation type="journal article" date="2019" name="Int. J. Syst. Evol. Microbiol.">
        <title>The Global Catalogue of Microorganisms (GCM) 10K type strain sequencing project: providing services to taxonomists for standard genome sequencing and annotation.</title>
        <authorList>
            <consortium name="The Broad Institute Genomics Platform"/>
            <consortium name="The Broad Institute Genome Sequencing Center for Infectious Disease"/>
            <person name="Wu L."/>
            <person name="Ma J."/>
        </authorList>
    </citation>
    <scope>NUCLEOTIDE SEQUENCE [LARGE SCALE GENOMIC DNA]</scope>
    <source>
        <strain evidence="2">CCUG 49339</strain>
    </source>
</reference>